<dbReference type="RefSeq" id="WP_157835589.1">
    <property type="nucleotide sequence ID" value="NZ_FVGW01000002.1"/>
</dbReference>
<sequence length="134" mass="13996">MKKSWIAAVAACTLLSGCGTADNQRSESGNQPATTSTDLGPFHRPANQQPNAPIKELLTLNADGLGIHCFATPADAVAAQLRASKAAEADNTKLDQQTDDKGRKPPPTDYLHVSDVGAGNFPADCYSITHGGLH</sequence>
<keyword evidence="2" id="KW-0732">Signal</keyword>
<feature type="compositionally biased region" description="Polar residues" evidence="1">
    <location>
        <begin position="21"/>
        <end position="38"/>
    </location>
</feature>
<dbReference type="Proteomes" id="UP000190074">
    <property type="component" value="Unassembled WGS sequence"/>
</dbReference>
<accession>A0A1T8KTI8</accession>
<evidence type="ECO:0000256" key="2">
    <source>
        <dbReference type="SAM" id="SignalP"/>
    </source>
</evidence>
<evidence type="ECO:0008006" key="5">
    <source>
        <dbReference type="Google" id="ProtNLM"/>
    </source>
</evidence>
<feature type="region of interest" description="Disordered" evidence="1">
    <location>
        <begin position="20"/>
        <end position="52"/>
    </location>
</feature>
<evidence type="ECO:0000313" key="4">
    <source>
        <dbReference type="Proteomes" id="UP000190074"/>
    </source>
</evidence>
<proteinExistence type="predicted"/>
<gene>
    <name evidence="3" type="ORF">SAMEA2259716_01882</name>
</gene>
<evidence type="ECO:0000256" key="1">
    <source>
        <dbReference type="SAM" id="MobiDB-lite"/>
    </source>
</evidence>
<dbReference type="EMBL" id="FVGW01000002">
    <property type="protein sequence ID" value="SKL85859.1"/>
    <property type="molecule type" value="Genomic_DNA"/>
</dbReference>
<dbReference type="AlphaFoldDB" id="A0A1T8KTI8"/>
<feature type="signal peptide" evidence="2">
    <location>
        <begin position="1"/>
        <end position="21"/>
    </location>
</feature>
<name>A0A1T8KTI8_9MYCO</name>
<reference evidence="3 4" key="1">
    <citation type="submission" date="2016-11" db="EMBL/GenBank/DDBJ databases">
        <authorList>
            <consortium name="Pathogen Informatics"/>
        </authorList>
    </citation>
    <scope>NUCLEOTIDE SEQUENCE [LARGE SCALE GENOMIC DNA]</scope>
    <source>
        <strain evidence="3 4">911</strain>
    </source>
</reference>
<dbReference type="PROSITE" id="PS51257">
    <property type="entry name" value="PROKAR_LIPOPROTEIN"/>
    <property type="match status" value="1"/>
</dbReference>
<feature type="region of interest" description="Disordered" evidence="1">
    <location>
        <begin position="82"/>
        <end position="109"/>
    </location>
</feature>
<feature type="compositionally biased region" description="Basic and acidic residues" evidence="1">
    <location>
        <begin position="85"/>
        <end position="103"/>
    </location>
</feature>
<evidence type="ECO:0000313" key="3">
    <source>
        <dbReference type="EMBL" id="SKL85859.1"/>
    </source>
</evidence>
<organism evidence="3 4">
    <name type="scientific">Mycobacteroides abscessus subsp. massiliense</name>
    <dbReference type="NCBI Taxonomy" id="1962118"/>
    <lineage>
        <taxon>Bacteria</taxon>
        <taxon>Bacillati</taxon>
        <taxon>Actinomycetota</taxon>
        <taxon>Actinomycetes</taxon>
        <taxon>Mycobacteriales</taxon>
        <taxon>Mycobacteriaceae</taxon>
        <taxon>Mycobacteroides</taxon>
        <taxon>Mycobacteroides abscessus</taxon>
    </lineage>
</organism>
<feature type="chain" id="PRO_5039280913" description="Lipoprotein" evidence="2">
    <location>
        <begin position="22"/>
        <end position="134"/>
    </location>
</feature>
<protein>
    <recommendedName>
        <fullName evidence="5">Lipoprotein</fullName>
    </recommendedName>
</protein>